<evidence type="ECO:0000256" key="1">
    <source>
        <dbReference type="SAM" id="SignalP"/>
    </source>
</evidence>
<dbReference type="EMBL" id="VHLH01000005">
    <property type="protein sequence ID" value="TPW30622.1"/>
    <property type="molecule type" value="Genomic_DNA"/>
</dbReference>
<dbReference type="NCBIfam" id="TIGR02122">
    <property type="entry name" value="TRAP_TAXI"/>
    <property type="match status" value="1"/>
</dbReference>
<proteinExistence type="predicted"/>
<dbReference type="CDD" id="cd13520">
    <property type="entry name" value="PBP2_TAXI_TRAP"/>
    <property type="match status" value="1"/>
</dbReference>
<keyword evidence="3" id="KW-1185">Reference proteome</keyword>
<dbReference type="SUPFAM" id="SSF53850">
    <property type="entry name" value="Periplasmic binding protein-like II"/>
    <property type="match status" value="1"/>
</dbReference>
<dbReference type="InterPro" id="IPR011852">
    <property type="entry name" value="TRAP_TAXI"/>
</dbReference>
<organism evidence="2 3">
    <name type="scientific">Pararhizobium mangrovi</name>
    <dbReference type="NCBI Taxonomy" id="2590452"/>
    <lineage>
        <taxon>Bacteria</taxon>
        <taxon>Pseudomonadati</taxon>
        <taxon>Pseudomonadota</taxon>
        <taxon>Alphaproteobacteria</taxon>
        <taxon>Hyphomicrobiales</taxon>
        <taxon>Rhizobiaceae</taxon>
        <taxon>Rhizobium/Agrobacterium group</taxon>
        <taxon>Pararhizobium</taxon>
    </lineage>
</organism>
<dbReference type="PANTHER" id="PTHR42941:SF1">
    <property type="entry name" value="SLL1037 PROTEIN"/>
    <property type="match status" value="1"/>
</dbReference>
<accession>A0A506U874</accession>
<sequence length="310" mass="32573">MRTFRKVVLAFAALGALASAPGVSSAEELRIGTASLGGAFYPMGQAISNLVNEHAKGITMVPVVTQGAVQNPRLVDSGEADFAIANASTAFFAARGEQPYQKKLDVVAVGPLHPSILHIVTLQGSSIQSISDLKGKRVAVGPAGGGTLSVLRDLFSVYDMSLKDVTPSFLSYSDGFSQLADGNVDASIALAGFPTSAVTQTQATNKIAFVSIPQDKFAEIEKKFPYYTDVDVAADIYKTQGDVKALGVSNILITSSKMDDAKVSAVTKAIYDHLDEFAKENANAKQVDPAMAAKIAVPLHPAAKAYFEAK</sequence>
<comment type="caution">
    <text evidence="2">The sequence shown here is derived from an EMBL/GenBank/DDBJ whole genome shotgun (WGS) entry which is preliminary data.</text>
</comment>
<feature type="chain" id="PRO_5021493845" evidence="1">
    <location>
        <begin position="27"/>
        <end position="310"/>
    </location>
</feature>
<dbReference type="OrthoDB" id="8188218at2"/>
<reference evidence="2 3" key="1">
    <citation type="submission" date="2019-06" db="EMBL/GenBank/DDBJ databases">
        <authorList>
            <person name="Li M."/>
        </authorList>
    </citation>
    <scope>NUCLEOTIDE SEQUENCE [LARGE SCALE GENOMIC DNA]</scope>
    <source>
        <strain evidence="2 3">BGMRC6574</strain>
    </source>
</reference>
<dbReference type="Proteomes" id="UP000320314">
    <property type="component" value="Unassembled WGS sequence"/>
</dbReference>
<dbReference type="Gene3D" id="3.40.190.10">
    <property type="entry name" value="Periplasmic binding protein-like II"/>
    <property type="match status" value="2"/>
</dbReference>
<dbReference type="RefSeq" id="WP_141165761.1">
    <property type="nucleotide sequence ID" value="NZ_VHLH01000005.1"/>
</dbReference>
<gene>
    <name evidence="2" type="ORF">FJU11_04110</name>
</gene>
<protein>
    <submittedName>
        <fullName evidence="2">TAXI family TRAP transporter solute-binding subunit</fullName>
    </submittedName>
</protein>
<name>A0A506U874_9HYPH</name>
<evidence type="ECO:0000313" key="2">
    <source>
        <dbReference type="EMBL" id="TPW30622.1"/>
    </source>
</evidence>
<dbReference type="AlphaFoldDB" id="A0A506U874"/>
<keyword evidence="1" id="KW-0732">Signal</keyword>
<evidence type="ECO:0000313" key="3">
    <source>
        <dbReference type="Proteomes" id="UP000320314"/>
    </source>
</evidence>
<dbReference type="Pfam" id="PF16868">
    <property type="entry name" value="NMT1_3"/>
    <property type="match status" value="1"/>
</dbReference>
<dbReference type="PANTHER" id="PTHR42941">
    <property type="entry name" value="SLL1037 PROTEIN"/>
    <property type="match status" value="1"/>
</dbReference>
<feature type="signal peptide" evidence="1">
    <location>
        <begin position="1"/>
        <end position="26"/>
    </location>
</feature>